<reference evidence="6" key="1">
    <citation type="submission" date="2022-06" db="EMBL/GenBank/DDBJ databases">
        <title>Ornithinimicrobium JY.X270.</title>
        <authorList>
            <person name="Huang Y."/>
        </authorList>
    </citation>
    <scope>NUCLEOTIDE SEQUENCE</scope>
    <source>
        <strain evidence="6">JY.X270</strain>
    </source>
</reference>
<evidence type="ECO:0000256" key="3">
    <source>
        <dbReference type="ARBA" id="ARBA00022777"/>
    </source>
</evidence>
<dbReference type="EMBL" id="CP099490">
    <property type="protein sequence ID" value="USQ75670.1"/>
    <property type="molecule type" value="Genomic_DNA"/>
</dbReference>
<keyword evidence="2" id="KW-0808">Transferase</keyword>
<organism evidence="6 7">
    <name type="scientific">Ornithinimicrobium cryptoxanthini</name>
    <dbReference type="NCBI Taxonomy" id="2934161"/>
    <lineage>
        <taxon>Bacteria</taxon>
        <taxon>Bacillati</taxon>
        <taxon>Actinomycetota</taxon>
        <taxon>Actinomycetes</taxon>
        <taxon>Micrococcales</taxon>
        <taxon>Ornithinimicrobiaceae</taxon>
        <taxon>Ornithinimicrobium</taxon>
    </lineage>
</organism>
<feature type="domain" description="HipA-like C-terminal" evidence="4">
    <location>
        <begin position="155"/>
        <end position="374"/>
    </location>
</feature>
<sequence length="408" mass="43496">MTRVGAGTPSDPREIQVAHVVKDGQPAATLTRTAGGVEFAYTTAYLDSGRRAVATTLPLTEEPVRTVAGAVPAFFANLLPEGRRLTALRRAVKTSADDELSLLLAVGADPVGDVQVLTQPENTAAAVSPAVVKGSFADVDFADLLATQGIGDPSALAGVQDKVSGRMLTVPLAHQGRAHLLKFEVPELPHVVESEAFFLRVARRLRHPVVDAEVVRDRHGRPGLLVTRFDRVPDAQGGGLRRLAVEDGAQVLGIHPADKYAVSMEHLATALAAVCRSRPLALRAILQQVVLAWATGNGDLHAKNLSVVGSADRTVASIYDIPSTVPYGDTTFALSLAGRRENLTAKALRQFGDEIGVPPPAVERVLAEVLAATADVVEQVRDGVVPFDARRRRDLVRVLERRRRDLGA</sequence>
<dbReference type="RefSeq" id="WP_252620099.1">
    <property type="nucleotide sequence ID" value="NZ_CP099490.1"/>
</dbReference>
<keyword evidence="3" id="KW-0418">Kinase</keyword>
<dbReference type="Proteomes" id="UP001056535">
    <property type="component" value="Chromosome"/>
</dbReference>
<dbReference type="PANTHER" id="PTHR37419:SF1">
    <property type="entry name" value="SERINE_THREONINE-PROTEIN KINASE TOXIN HIPA"/>
    <property type="match status" value="1"/>
</dbReference>
<dbReference type="InterPro" id="IPR052028">
    <property type="entry name" value="HipA_Ser/Thr_kinase"/>
</dbReference>
<evidence type="ECO:0000259" key="4">
    <source>
        <dbReference type="Pfam" id="PF07804"/>
    </source>
</evidence>
<evidence type="ECO:0000313" key="6">
    <source>
        <dbReference type="EMBL" id="USQ75670.1"/>
    </source>
</evidence>
<accession>A0ABY4YFX1</accession>
<evidence type="ECO:0000313" key="7">
    <source>
        <dbReference type="Proteomes" id="UP001056535"/>
    </source>
</evidence>
<dbReference type="InterPro" id="IPR017508">
    <property type="entry name" value="HipA_N1"/>
</dbReference>
<proteinExistence type="inferred from homology"/>
<keyword evidence="7" id="KW-1185">Reference proteome</keyword>
<dbReference type="NCBIfam" id="TIGR03071">
    <property type="entry name" value="couple_hipA"/>
    <property type="match status" value="1"/>
</dbReference>
<gene>
    <name evidence="6" type="ORF">NF557_13770</name>
</gene>
<dbReference type="InterPro" id="IPR012893">
    <property type="entry name" value="HipA-like_C"/>
</dbReference>
<name>A0ABY4YFX1_9MICO</name>
<evidence type="ECO:0000256" key="1">
    <source>
        <dbReference type="ARBA" id="ARBA00010164"/>
    </source>
</evidence>
<protein>
    <submittedName>
        <fullName evidence="6">HipA domain-containing protein</fullName>
    </submittedName>
</protein>
<feature type="domain" description="HipA N-terminal subdomain 1" evidence="5">
    <location>
        <begin position="19"/>
        <end position="116"/>
    </location>
</feature>
<comment type="similarity">
    <text evidence="1">Belongs to the HipA Ser/Thr kinase family.</text>
</comment>
<dbReference type="Pfam" id="PF07804">
    <property type="entry name" value="HipA_C"/>
    <property type="match status" value="1"/>
</dbReference>
<evidence type="ECO:0000259" key="5">
    <source>
        <dbReference type="Pfam" id="PF13657"/>
    </source>
</evidence>
<evidence type="ECO:0000256" key="2">
    <source>
        <dbReference type="ARBA" id="ARBA00022679"/>
    </source>
</evidence>
<dbReference type="PANTHER" id="PTHR37419">
    <property type="entry name" value="SERINE/THREONINE-PROTEIN KINASE TOXIN HIPA"/>
    <property type="match status" value="1"/>
</dbReference>
<dbReference type="Pfam" id="PF13657">
    <property type="entry name" value="Couple_hipA"/>
    <property type="match status" value="1"/>
</dbReference>